<protein>
    <recommendedName>
        <fullName evidence="2">CAAX prenyl protease 2/Lysostaphin resistance protein A-like domain-containing protein</fullName>
    </recommendedName>
</protein>
<keyword evidence="1" id="KW-0472">Membrane</keyword>
<evidence type="ECO:0000313" key="3">
    <source>
        <dbReference type="EMBL" id="OTA40935.1"/>
    </source>
</evidence>
<dbReference type="AlphaFoldDB" id="A0A1Y2T6X1"/>
<comment type="caution">
    <text evidence="3">The sequence shown here is derived from an EMBL/GenBank/DDBJ whole genome shotgun (WGS) entry which is preliminary data.</text>
</comment>
<feature type="domain" description="CAAX prenyl protease 2/Lysostaphin resistance protein A-like" evidence="2">
    <location>
        <begin position="93"/>
        <end position="157"/>
    </location>
</feature>
<reference evidence="4" key="1">
    <citation type="submission" date="2016-04" db="EMBL/GenBank/DDBJ databases">
        <authorList>
            <person name="Antunes L.P."/>
            <person name="Martins L.F."/>
            <person name="Pereira R.V."/>
            <person name="Thomas A.M."/>
            <person name="Barbosa D."/>
            <person name="Nascimento L."/>
            <person name="Silva G.M."/>
            <person name="Condomitti G.W."/>
            <person name="Digiampietri L.A."/>
            <person name="Lombardi K.C."/>
            <person name="Ramos P.L."/>
            <person name="Quaggio R.B."/>
            <person name="Oliveira J.C."/>
            <person name="Pascon R.C."/>
            <person name="Cruz J.B."/>
            <person name="Silva A.M."/>
            <person name="Setubal J.C."/>
        </authorList>
    </citation>
    <scope>NUCLEOTIDE SEQUENCE [LARGE SCALE GENOMIC DNA]</scope>
</reference>
<gene>
    <name evidence="3" type="ORF">A6D92_11695</name>
</gene>
<keyword evidence="1" id="KW-0812">Transmembrane</keyword>
<accession>A0A1Y2T6X1</accession>
<dbReference type="Pfam" id="PF02517">
    <property type="entry name" value="Rce1-like"/>
    <property type="match status" value="1"/>
</dbReference>
<proteinExistence type="predicted"/>
<dbReference type="Proteomes" id="UP000194267">
    <property type="component" value="Unassembled WGS sequence"/>
</dbReference>
<evidence type="ECO:0000313" key="4">
    <source>
        <dbReference type="Proteomes" id="UP000194267"/>
    </source>
</evidence>
<evidence type="ECO:0000259" key="2">
    <source>
        <dbReference type="Pfam" id="PF02517"/>
    </source>
</evidence>
<dbReference type="GO" id="GO:0004175">
    <property type="term" value="F:endopeptidase activity"/>
    <property type="evidence" value="ECO:0007669"/>
    <property type="project" value="UniProtKB-ARBA"/>
</dbReference>
<dbReference type="InterPro" id="IPR003675">
    <property type="entry name" value="Rce1/LyrA-like_dom"/>
</dbReference>
<dbReference type="GO" id="GO:0080120">
    <property type="term" value="P:CAAX-box protein maturation"/>
    <property type="evidence" value="ECO:0007669"/>
    <property type="project" value="UniProtKB-ARBA"/>
</dbReference>
<dbReference type="EMBL" id="LWLV01000996">
    <property type="protein sequence ID" value="OTA40935.1"/>
    <property type="molecule type" value="Genomic_DNA"/>
</dbReference>
<feature type="transmembrane region" description="Helical" evidence="1">
    <location>
        <begin position="111"/>
        <end position="128"/>
    </location>
</feature>
<feature type="non-terminal residue" evidence="3">
    <location>
        <position position="157"/>
    </location>
</feature>
<name>A0A1Y2T6X1_SYMTR</name>
<sequence>MDPRARWRLFLLVGVAAPAAMGAGGLLLARLVTGRFPDLLRLPSGQATLAGLVAGGASLALVGLLSRLSGRLEDALRRTGTRAGEEVLQSLGYPLMVALVTTSAIGEELLFRGGLQPLVGLLPAAFLFGFSHGGWVRDNWAYAAVAALSGTLFGAAY</sequence>
<organism evidence="3 4">
    <name type="scientific">Symbiobacterium thermophilum</name>
    <dbReference type="NCBI Taxonomy" id="2734"/>
    <lineage>
        <taxon>Bacteria</taxon>
        <taxon>Bacillati</taxon>
        <taxon>Bacillota</taxon>
        <taxon>Clostridia</taxon>
        <taxon>Eubacteriales</taxon>
        <taxon>Symbiobacteriaceae</taxon>
        <taxon>Symbiobacterium</taxon>
    </lineage>
</organism>
<feature type="transmembrane region" description="Helical" evidence="1">
    <location>
        <begin position="87"/>
        <end position="105"/>
    </location>
</feature>
<feature type="transmembrane region" description="Helical" evidence="1">
    <location>
        <begin position="46"/>
        <end position="66"/>
    </location>
</feature>
<keyword evidence="1" id="KW-1133">Transmembrane helix</keyword>
<evidence type="ECO:0000256" key="1">
    <source>
        <dbReference type="SAM" id="Phobius"/>
    </source>
</evidence>